<accession>A0AA40FWQ7</accession>
<keyword evidence="3" id="KW-1185">Reference proteome</keyword>
<feature type="region of interest" description="Disordered" evidence="1">
    <location>
        <begin position="1"/>
        <end position="48"/>
    </location>
</feature>
<dbReference type="EMBL" id="JAHYIQ010000013">
    <property type="protein sequence ID" value="KAK1126794.1"/>
    <property type="molecule type" value="Genomic_DNA"/>
</dbReference>
<proteinExistence type="predicted"/>
<dbReference type="AlphaFoldDB" id="A0AA40FWQ7"/>
<sequence>MPSSNRGGSIDTRPRGRESEREEQGEKAARRAKRKRQRSQSVSQSVRSACTRETWREMACVPALASVNAARECAFSPADVNWNYTCVVTREMPALERRPDRTGHDVRAPYRAIHLDRQGRVVLSLERSSSSEDPLGTDAVPPDAVQMRTCRSFVSDFNRDADDSNGSTTADSFNAFHAWISALCAEYSRIFHCNKFPRMSARGKLISAPVFRKNSKTRNVHFRRSWFEEASNDSFDLR</sequence>
<feature type="compositionally biased region" description="Low complexity" evidence="1">
    <location>
        <begin position="39"/>
        <end position="48"/>
    </location>
</feature>
<evidence type="ECO:0000313" key="2">
    <source>
        <dbReference type="EMBL" id="KAK1126794.1"/>
    </source>
</evidence>
<evidence type="ECO:0000256" key="1">
    <source>
        <dbReference type="SAM" id="MobiDB-lite"/>
    </source>
</evidence>
<comment type="caution">
    <text evidence="2">The sequence shown here is derived from an EMBL/GenBank/DDBJ whole genome shotgun (WGS) entry which is preliminary data.</text>
</comment>
<protein>
    <submittedName>
        <fullName evidence="2">Uncharacterized protein</fullName>
    </submittedName>
</protein>
<gene>
    <name evidence="2" type="ORF">K0M31_004417</name>
</gene>
<dbReference type="Proteomes" id="UP001177670">
    <property type="component" value="Unassembled WGS sequence"/>
</dbReference>
<feature type="compositionally biased region" description="Basic and acidic residues" evidence="1">
    <location>
        <begin position="12"/>
        <end position="29"/>
    </location>
</feature>
<reference evidence="2" key="1">
    <citation type="submission" date="2021-10" db="EMBL/GenBank/DDBJ databases">
        <title>Melipona bicolor Genome sequencing and assembly.</title>
        <authorList>
            <person name="Araujo N.S."/>
            <person name="Arias M.C."/>
        </authorList>
    </citation>
    <scope>NUCLEOTIDE SEQUENCE</scope>
    <source>
        <strain evidence="2">USP_2M_L1-L4_2017</strain>
        <tissue evidence="2">Whole body</tissue>
    </source>
</reference>
<organism evidence="2 3">
    <name type="scientific">Melipona bicolor</name>
    <dbReference type="NCBI Taxonomy" id="60889"/>
    <lineage>
        <taxon>Eukaryota</taxon>
        <taxon>Metazoa</taxon>
        <taxon>Ecdysozoa</taxon>
        <taxon>Arthropoda</taxon>
        <taxon>Hexapoda</taxon>
        <taxon>Insecta</taxon>
        <taxon>Pterygota</taxon>
        <taxon>Neoptera</taxon>
        <taxon>Endopterygota</taxon>
        <taxon>Hymenoptera</taxon>
        <taxon>Apocrita</taxon>
        <taxon>Aculeata</taxon>
        <taxon>Apoidea</taxon>
        <taxon>Anthophila</taxon>
        <taxon>Apidae</taxon>
        <taxon>Melipona</taxon>
    </lineage>
</organism>
<name>A0AA40FWQ7_9HYME</name>
<evidence type="ECO:0000313" key="3">
    <source>
        <dbReference type="Proteomes" id="UP001177670"/>
    </source>
</evidence>